<dbReference type="Pfam" id="PF08125">
    <property type="entry name" value="Mannitol_dh_C"/>
    <property type="match status" value="1"/>
</dbReference>
<feature type="domain" description="Mannitol dehydrogenase N-terminal" evidence="2">
    <location>
        <begin position="40"/>
        <end position="307"/>
    </location>
</feature>
<dbReference type="InterPro" id="IPR013131">
    <property type="entry name" value="Mannitol_DH_N"/>
</dbReference>
<evidence type="ECO:0000259" key="3">
    <source>
        <dbReference type="Pfam" id="PF08125"/>
    </source>
</evidence>
<dbReference type="Proteomes" id="UP000325116">
    <property type="component" value="Unassembled WGS sequence"/>
</dbReference>
<evidence type="ECO:0000313" key="5">
    <source>
        <dbReference type="Proteomes" id="UP000325116"/>
    </source>
</evidence>
<proteinExistence type="predicted"/>
<dbReference type="RefSeq" id="WP_147757431.1">
    <property type="nucleotide sequence ID" value="NZ_SAXT01000001.1"/>
</dbReference>
<dbReference type="InterPro" id="IPR050988">
    <property type="entry name" value="Mannitol_DH/Oxidoreductase"/>
</dbReference>
<dbReference type="InterPro" id="IPR013328">
    <property type="entry name" value="6PGD_dom2"/>
</dbReference>
<protein>
    <submittedName>
        <fullName evidence="4">Mannitol dehydrogenase family protein</fullName>
    </submittedName>
</protein>
<evidence type="ECO:0000313" key="4">
    <source>
        <dbReference type="EMBL" id="TXJ13212.1"/>
    </source>
</evidence>
<dbReference type="Pfam" id="PF01232">
    <property type="entry name" value="Mannitol_dh"/>
    <property type="match status" value="1"/>
</dbReference>
<dbReference type="PANTHER" id="PTHR43362:SF1">
    <property type="entry name" value="MANNITOL DEHYDROGENASE 2-RELATED"/>
    <property type="match status" value="1"/>
</dbReference>
<reference evidence="4 5" key="1">
    <citation type="journal article" date="1992" name="Lakartidningen">
        <title>[Penicillin V and not amoxicillin is the first choice preparation in acute otitis].</title>
        <authorList>
            <person name="Kamme C."/>
            <person name="Lundgren K."/>
            <person name="Prellner K."/>
        </authorList>
    </citation>
    <scope>NUCLEOTIDE SEQUENCE [LARGE SCALE GENOMIC DNA]</scope>
    <source>
        <strain evidence="4 5">W1</strain>
    </source>
</reference>
<keyword evidence="1" id="KW-0560">Oxidoreductase</keyword>
<gene>
    <name evidence="4" type="ORF">EPJ80_00250</name>
</gene>
<dbReference type="InterPro" id="IPR013118">
    <property type="entry name" value="Mannitol_DH_C"/>
</dbReference>
<dbReference type="InterPro" id="IPR008927">
    <property type="entry name" value="6-PGluconate_DH-like_C_sf"/>
</dbReference>
<dbReference type="AlphaFoldDB" id="A0A5C8CNJ3"/>
<comment type="caution">
    <text evidence="4">The sequence shown here is derived from an EMBL/GenBank/DDBJ whole genome shotgun (WGS) entry which is preliminary data.</text>
</comment>
<organism evidence="4 5">
    <name type="scientific">Brachyspira aalborgi</name>
    <dbReference type="NCBI Taxonomy" id="29522"/>
    <lineage>
        <taxon>Bacteria</taxon>
        <taxon>Pseudomonadati</taxon>
        <taxon>Spirochaetota</taxon>
        <taxon>Spirochaetia</taxon>
        <taxon>Brachyspirales</taxon>
        <taxon>Brachyspiraceae</taxon>
        <taxon>Brachyspira</taxon>
    </lineage>
</organism>
<dbReference type="SUPFAM" id="SSF51735">
    <property type="entry name" value="NAD(P)-binding Rossmann-fold domains"/>
    <property type="match status" value="1"/>
</dbReference>
<dbReference type="Gene3D" id="3.40.50.720">
    <property type="entry name" value="NAD(P)-binding Rossmann-like Domain"/>
    <property type="match status" value="1"/>
</dbReference>
<feature type="domain" description="Mannitol dehydrogenase C-terminal" evidence="3">
    <location>
        <begin position="322"/>
        <end position="517"/>
    </location>
</feature>
<dbReference type="InterPro" id="IPR036291">
    <property type="entry name" value="NAD(P)-bd_dom_sf"/>
</dbReference>
<dbReference type="SUPFAM" id="SSF48179">
    <property type="entry name" value="6-phosphogluconate dehydrogenase C-terminal domain-like"/>
    <property type="match status" value="1"/>
</dbReference>
<dbReference type="GO" id="GO:0016616">
    <property type="term" value="F:oxidoreductase activity, acting on the CH-OH group of donors, NAD or NADP as acceptor"/>
    <property type="evidence" value="ECO:0007669"/>
    <property type="project" value="TreeGrafter"/>
</dbReference>
<dbReference type="EMBL" id="SAXT01000001">
    <property type="protein sequence ID" value="TXJ13212.1"/>
    <property type="molecule type" value="Genomic_DNA"/>
</dbReference>
<sequence>MKLNINNLNNKSFWENANIEIPKYDIKKVRDNTEKNPMWIHFGAGNIFRGFLARISDSLLNENLIDKGIIAVDTHSTGKTDDYDMLEKVYKNVDNLTLLALIKNNGDIDKKIIGSVTDILHADFINYYEPLKKIFISKSLQIASFTITEKGYSIKDLNFKNDIENGKPIVKNISNIMAMITELLFERYKNGAYPISMLSVDNCANNGDKLKEAIITIAKEWLKNGLAIEGFIEYLEDKNKVSFPLSMIDKITPRPSETISKKLKDLGLEDSETFKIGNNSFAFFVNAEVPEYLVIEDNFANGRLSFEKAGVFMTDKITVQNSERMKVTVCLNPLHTALAIFGCLFNYNYIYEEMKNPLLKKLIKKIGYDEGMKVVVNPKIINPKDFIKEVIEERFTNPFIPDSPQRIACDTSQKIPVRFGETLKSYIEKDLDTSNLIAIPITIAAWIRYLMGIDDNGNEMNISPDPMLKELQAFIYKIKFKNIESVENNLYPILSNKNIFLVDLYDYNINLGKRIENYFKEMIKGVGAVKECLNKYIK</sequence>
<evidence type="ECO:0000256" key="1">
    <source>
        <dbReference type="ARBA" id="ARBA00023002"/>
    </source>
</evidence>
<dbReference type="PANTHER" id="PTHR43362">
    <property type="entry name" value="MANNITOL DEHYDROGENASE DSF1-RELATED"/>
    <property type="match status" value="1"/>
</dbReference>
<evidence type="ECO:0000259" key="2">
    <source>
        <dbReference type="Pfam" id="PF01232"/>
    </source>
</evidence>
<dbReference type="Gene3D" id="1.10.1040.10">
    <property type="entry name" value="N-(1-d-carboxylethyl)-l-norvaline Dehydrogenase, domain 2"/>
    <property type="match status" value="1"/>
</dbReference>
<name>A0A5C8CNJ3_9SPIR</name>
<accession>A0A5C8CNJ3</accession>